<name>A0A9X3NGC0_9ACTN</name>
<sequence>MRKYVLTAAVVLGTPATAQADVFDSAFGRIGFAPAPLAAAGDRFNATVTDAAGNVYAAGYLVPDAAVANQVMAVAKLTPAGRLDANFGVGGVAVVDADPTNNTVEQARGIALQSDGKVVIGGVAGPAADDTDVVVARFTAGGVIDNGFGGAGTGFRKISLSTGGDQAWGLANRGEDKLVIVAARGRDGARVDRDFSFLGLTKDGTDDPAWTTTTTRLQVAGTDLNENPRGVTVAPDGKVLIGSYASAGAVTRPFIFRLLADGKPDPSWGESGVASFDLNGAAPNTSESYALGVQSDGKVVSVGYGNTGTPANVNLLVTRLNPDGTKDTSFATDGVYSYDGGRADRARNVVIAPDDKILVVGNTEVAASNADALLIKLSEDGAQESVTRADLGGTTDALFGATLTPDKQSAIAVGWQGTTAANEDAAALKLNFVAPPAPVEVEKLVEKVVTNTVTVTVPATVNKPAAPLARSSAKRTYTSGPRRLSGTVSSPTNVSKVLVRLTKGTGSACRAYQPARGAFSGRSCSSGKGFAVAYEGGKWSLDLAKKLGKGTYALEVSAYGLDGLAQSTATKARITVKR</sequence>
<dbReference type="Pfam" id="PF17164">
    <property type="entry name" value="DUF5122"/>
    <property type="match status" value="4"/>
</dbReference>
<protein>
    <recommendedName>
        <fullName evidence="4">Delta-60 repeat domain-containing protein</fullName>
    </recommendedName>
</protein>
<dbReference type="Proteomes" id="UP001147653">
    <property type="component" value="Unassembled WGS sequence"/>
</dbReference>
<dbReference type="RefSeq" id="WP_270029283.1">
    <property type="nucleotide sequence ID" value="NZ_JAPDDP010000088.1"/>
</dbReference>
<evidence type="ECO:0008006" key="4">
    <source>
        <dbReference type="Google" id="ProtNLM"/>
    </source>
</evidence>
<evidence type="ECO:0000313" key="2">
    <source>
        <dbReference type="EMBL" id="MDA0184824.1"/>
    </source>
</evidence>
<dbReference type="SUPFAM" id="SSF63829">
    <property type="entry name" value="Calcium-dependent phosphotriesterase"/>
    <property type="match status" value="1"/>
</dbReference>
<gene>
    <name evidence="2" type="ORF">OJ997_31265</name>
</gene>
<dbReference type="EMBL" id="JAPDDP010000088">
    <property type="protein sequence ID" value="MDA0184824.1"/>
    <property type="molecule type" value="Genomic_DNA"/>
</dbReference>
<keyword evidence="3" id="KW-1185">Reference proteome</keyword>
<feature type="signal peptide" evidence="1">
    <location>
        <begin position="1"/>
        <end position="20"/>
    </location>
</feature>
<evidence type="ECO:0000256" key="1">
    <source>
        <dbReference type="SAM" id="SignalP"/>
    </source>
</evidence>
<dbReference type="NCBIfam" id="TIGR02608">
    <property type="entry name" value="delta_60_rpt"/>
    <property type="match status" value="5"/>
</dbReference>
<proteinExistence type="predicted"/>
<dbReference type="AlphaFoldDB" id="A0A9X3NGC0"/>
<accession>A0A9X3NGC0</accession>
<dbReference type="InterPro" id="IPR013431">
    <property type="entry name" value="Delta_60_rpt"/>
</dbReference>
<evidence type="ECO:0000313" key="3">
    <source>
        <dbReference type="Proteomes" id="UP001147653"/>
    </source>
</evidence>
<dbReference type="Gene3D" id="2.80.10.50">
    <property type="match status" value="2"/>
</dbReference>
<keyword evidence="1" id="KW-0732">Signal</keyword>
<feature type="chain" id="PRO_5040861599" description="Delta-60 repeat domain-containing protein" evidence="1">
    <location>
        <begin position="21"/>
        <end position="578"/>
    </location>
</feature>
<comment type="caution">
    <text evidence="2">The sequence shown here is derived from an EMBL/GenBank/DDBJ whole genome shotgun (WGS) entry which is preliminary data.</text>
</comment>
<reference evidence="2" key="1">
    <citation type="submission" date="2022-10" db="EMBL/GenBank/DDBJ databases">
        <title>The WGS of Solirubrobacter phytolaccae KCTC 29190.</title>
        <authorList>
            <person name="Jiang Z."/>
        </authorList>
    </citation>
    <scope>NUCLEOTIDE SEQUENCE</scope>
    <source>
        <strain evidence="2">KCTC 29190</strain>
    </source>
</reference>
<organism evidence="2 3">
    <name type="scientific">Solirubrobacter phytolaccae</name>
    <dbReference type="NCBI Taxonomy" id="1404360"/>
    <lineage>
        <taxon>Bacteria</taxon>
        <taxon>Bacillati</taxon>
        <taxon>Actinomycetota</taxon>
        <taxon>Thermoleophilia</taxon>
        <taxon>Solirubrobacterales</taxon>
        <taxon>Solirubrobacteraceae</taxon>
        <taxon>Solirubrobacter</taxon>
    </lineage>
</organism>